<evidence type="ECO:0000259" key="2">
    <source>
        <dbReference type="PROSITE" id="PS50112"/>
    </source>
</evidence>
<dbReference type="SUPFAM" id="SSF53335">
    <property type="entry name" value="S-adenosyl-L-methionine-dependent methyltransferases"/>
    <property type="match status" value="1"/>
</dbReference>
<organism evidence="4 5">
    <name type="scientific">Candidatus Segetimicrobium genomatis</name>
    <dbReference type="NCBI Taxonomy" id="2569760"/>
    <lineage>
        <taxon>Bacteria</taxon>
        <taxon>Bacillati</taxon>
        <taxon>Candidatus Sysuimicrobiota</taxon>
        <taxon>Candidatus Sysuimicrobiia</taxon>
        <taxon>Candidatus Sysuimicrobiales</taxon>
        <taxon>Candidatus Segetimicrobiaceae</taxon>
        <taxon>Candidatus Segetimicrobium</taxon>
    </lineage>
</organism>
<dbReference type="PRINTS" id="PR00996">
    <property type="entry name" value="CHERMTFRASE"/>
</dbReference>
<proteinExistence type="predicted"/>
<dbReference type="Pfam" id="PF08448">
    <property type="entry name" value="PAS_4"/>
    <property type="match status" value="1"/>
</dbReference>
<reference evidence="4 5" key="1">
    <citation type="journal article" date="2019" name="Nat. Microbiol.">
        <title>Mediterranean grassland soil C-N compound turnover is dependent on rainfall and depth, and is mediated by genomically divergent microorganisms.</title>
        <authorList>
            <person name="Diamond S."/>
            <person name="Andeer P.F."/>
            <person name="Li Z."/>
            <person name="Crits-Christoph A."/>
            <person name="Burstein D."/>
            <person name="Anantharaman K."/>
            <person name="Lane K.R."/>
            <person name="Thomas B.C."/>
            <person name="Pan C."/>
            <person name="Northen T.R."/>
            <person name="Banfield J.F."/>
        </authorList>
    </citation>
    <scope>NUCLEOTIDE SEQUENCE [LARGE SCALE GENOMIC DNA]</scope>
    <source>
        <strain evidence="4">NP_7</strain>
    </source>
</reference>
<evidence type="ECO:0000313" key="5">
    <source>
        <dbReference type="Proteomes" id="UP000320048"/>
    </source>
</evidence>
<gene>
    <name evidence="4" type="ORF">E6H04_08575</name>
</gene>
<dbReference type="InterPro" id="IPR000014">
    <property type="entry name" value="PAS"/>
</dbReference>
<protein>
    <submittedName>
        <fullName evidence="4">PAS domain-containing protein</fullName>
    </submittedName>
</protein>
<feature type="domain" description="CheR-type methyltransferase" evidence="3">
    <location>
        <begin position="1"/>
        <end position="210"/>
    </location>
</feature>
<dbReference type="PROSITE" id="PS50123">
    <property type="entry name" value="CHER"/>
    <property type="match status" value="1"/>
</dbReference>
<dbReference type="Pfam" id="PF01739">
    <property type="entry name" value="CheR"/>
    <property type="match status" value="1"/>
</dbReference>
<evidence type="ECO:0000259" key="3">
    <source>
        <dbReference type="PROSITE" id="PS50123"/>
    </source>
</evidence>
<dbReference type="GO" id="GO:0008757">
    <property type="term" value="F:S-adenosylmethionine-dependent methyltransferase activity"/>
    <property type="evidence" value="ECO:0007669"/>
    <property type="project" value="InterPro"/>
</dbReference>
<dbReference type="CDD" id="cd02440">
    <property type="entry name" value="AdoMet_MTases"/>
    <property type="match status" value="1"/>
</dbReference>
<dbReference type="Gene3D" id="3.30.450.20">
    <property type="entry name" value="PAS domain"/>
    <property type="match status" value="2"/>
</dbReference>
<sequence length="570" mass="63832">MQTVGVSHFSEYIDHLEVHPAEFASLFNTILINVTEFFRDPPAWEFISAEAIPRILKGKGTHEQIRIWSAGCASGEEAYSIAMLFSEALGIDGLQERVKIYATDVDEEALTSARHGRYAEKALEGLPRHLVEKYFTSDGQYYDFHPEARRAVIFGRHDLIQDPPISRVDLLLCRNTLMYFNNEAQIKVLARFHFALNPGGYLFAGRAEMLLTHANLFAPADLKRRIFTKVTKATLPDRIAILAQANNFEAVGEQALVRQIYDAAFEAGVLAQIVLDAKGRILVANERARILFRLGLKDQGRPFADVEPPAELHHAIEQAYVDRIPAKLRDVDWLNPAGRYEISIQPLRDDLGTLLGVSIVVEDVASYRTMQEQLQKARQEVETVSVELQSSNEELETTNEELQSTVEELETTNEELQSTNEELETMNEELQSTNEELQTTNDELRERGNQINTANAFLQSILTSMRNGLAVLDHNGHIIAWNRAAEDLWGVRADEVLSRTFLGLDIGLPVDRLVAPIRECLAGEESSTTLQATNRRGKAIACQVLCASLRSVDGKIQGVILTMEPQGEPN</sequence>
<dbReference type="PROSITE" id="PS50112">
    <property type="entry name" value="PAS"/>
    <property type="match status" value="1"/>
</dbReference>
<dbReference type="SMART" id="SM00091">
    <property type="entry name" value="PAS"/>
    <property type="match status" value="2"/>
</dbReference>
<accession>A0A537JAA4</accession>
<evidence type="ECO:0000256" key="1">
    <source>
        <dbReference type="SAM" id="Coils"/>
    </source>
</evidence>
<dbReference type="PANTHER" id="PTHR24422:SF10">
    <property type="entry name" value="CHEMOTAXIS PROTEIN METHYLTRANSFERASE 2"/>
    <property type="match status" value="1"/>
</dbReference>
<feature type="domain" description="PAS" evidence="2">
    <location>
        <begin position="454"/>
        <end position="502"/>
    </location>
</feature>
<evidence type="ECO:0000313" key="4">
    <source>
        <dbReference type="EMBL" id="TMI80489.1"/>
    </source>
</evidence>
<dbReference type="CDD" id="cd00130">
    <property type="entry name" value="PAS"/>
    <property type="match status" value="2"/>
</dbReference>
<dbReference type="SMART" id="SM00138">
    <property type="entry name" value="MeTrc"/>
    <property type="match status" value="1"/>
</dbReference>
<dbReference type="SUPFAM" id="SSF55785">
    <property type="entry name" value="PYP-like sensor domain (PAS domain)"/>
    <property type="match status" value="2"/>
</dbReference>
<dbReference type="NCBIfam" id="TIGR00229">
    <property type="entry name" value="sensory_box"/>
    <property type="match status" value="1"/>
</dbReference>
<keyword evidence="1" id="KW-0175">Coiled coil</keyword>
<dbReference type="InterPro" id="IPR029063">
    <property type="entry name" value="SAM-dependent_MTases_sf"/>
</dbReference>
<feature type="coiled-coil region" evidence="1">
    <location>
        <begin position="367"/>
        <end position="454"/>
    </location>
</feature>
<dbReference type="EMBL" id="VBAO01000218">
    <property type="protein sequence ID" value="TMI80489.1"/>
    <property type="molecule type" value="Genomic_DNA"/>
</dbReference>
<dbReference type="PANTHER" id="PTHR24422">
    <property type="entry name" value="CHEMOTAXIS PROTEIN METHYLTRANSFERASE"/>
    <property type="match status" value="1"/>
</dbReference>
<dbReference type="Pfam" id="PF13596">
    <property type="entry name" value="PAS_10"/>
    <property type="match status" value="1"/>
</dbReference>
<dbReference type="InterPro" id="IPR022642">
    <property type="entry name" value="CheR_C"/>
</dbReference>
<comment type="caution">
    <text evidence="4">The sequence shown here is derived from an EMBL/GenBank/DDBJ whole genome shotgun (WGS) entry which is preliminary data.</text>
</comment>
<name>A0A537JAA4_9BACT</name>
<dbReference type="Gene3D" id="3.40.50.150">
    <property type="entry name" value="Vaccinia Virus protein VP39"/>
    <property type="match status" value="1"/>
</dbReference>
<dbReference type="InterPro" id="IPR000780">
    <property type="entry name" value="CheR_MeTrfase"/>
</dbReference>
<dbReference type="InterPro" id="IPR050903">
    <property type="entry name" value="Bact_Chemotaxis_MeTrfase"/>
</dbReference>
<dbReference type="InterPro" id="IPR035965">
    <property type="entry name" value="PAS-like_dom_sf"/>
</dbReference>
<dbReference type="AlphaFoldDB" id="A0A537JAA4"/>
<dbReference type="Proteomes" id="UP000320048">
    <property type="component" value="Unassembled WGS sequence"/>
</dbReference>
<dbReference type="InterPro" id="IPR013656">
    <property type="entry name" value="PAS_4"/>
</dbReference>
<dbReference type="Gene3D" id="1.20.5.340">
    <property type="match status" value="1"/>
</dbReference>